<dbReference type="OrthoDB" id="4731526at2"/>
<feature type="region of interest" description="Disordered" evidence="1">
    <location>
        <begin position="13"/>
        <end position="47"/>
    </location>
</feature>
<keyword evidence="2" id="KW-0472">Membrane</keyword>
<dbReference type="Proteomes" id="UP000001190">
    <property type="component" value="Chromosome"/>
</dbReference>
<dbReference type="RefSeq" id="WP_012393269.1">
    <property type="nucleotide sequence ID" value="NC_010612.1"/>
</dbReference>
<dbReference type="KEGG" id="mmi:MMAR_1406"/>
<dbReference type="HOGENOM" id="CLU_087584_0_0_11"/>
<reference evidence="3 4" key="1">
    <citation type="journal article" date="2008" name="Genome Res.">
        <title>Insights from the complete genome sequence of Mycobacterium marinum on the evolution of Mycobacterium tuberculosis.</title>
        <authorList>
            <person name="Stinear T.P."/>
            <person name="Seemann T."/>
            <person name="Harrison P.F."/>
            <person name="Jenkin G.A."/>
            <person name="Davies J.K."/>
            <person name="Johnson P.D."/>
            <person name="Abdellah Z."/>
            <person name="Arrowsmith C."/>
            <person name="Chillingworth T."/>
            <person name="Churcher C."/>
            <person name="Clarke K."/>
            <person name="Cronin A."/>
            <person name="Davis P."/>
            <person name="Goodhead I."/>
            <person name="Holroyd N."/>
            <person name="Jagels K."/>
            <person name="Lord A."/>
            <person name="Moule S."/>
            <person name="Mungall K."/>
            <person name="Norbertczak H."/>
            <person name="Quail M.A."/>
            <person name="Rabbinowitsch E."/>
            <person name="Walker D."/>
            <person name="White B."/>
            <person name="Whitehead S."/>
            <person name="Small P.L."/>
            <person name="Brosch R."/>
            <person name="Ramakrishnan L."/>
            <person name="Fischbach M.A."/>
            <person name="Parkhill J."/>
            <person name="Cole S.T."/>
        </authorList>
    </citation>
    <scope>NUCLEOTIDE SEQUENCE [LARGE SCALE GENOMIC DNA]</scope>
    <source>
        <strain evidence="4">ATCC BAA-535 / M</strain>
    </source>
</reference>
<dbReference type="AlphaFoldDB" id="B2HFM0"/>
<keyword evidence="4" id="KW-1185">Reference proteome</keyword>
<protein>
    <submittedName>
        <fullName evidence="3">Uncharacterized protein</fullName>
    </submittedName>
</protein>
<organism evidence="3 4">
    <name type="scientific">Mycobacterium marinum (strain ATCC BAA-535 / M)</name>
    <dbReference type="NCBI Taxonomy" id="216594"/>
    <lineage>
        <taxon>Bacteria</taxon>
        <taxon>Bacillati</taxon>
        <taxon>Actinomycetota</taxon>
        <taxon>Actinomycetes</taxon>
        <taxon>Mycobacteriales</taxon>
        <taxon>Mycobacteriaceae</taxon>
        <taxon>Mycobacterium</taxon>
        <taxon>Mycobacterium ulcerans group</taxon>
    </lineage>
</organism>
<evidence type="ECO:0000256" key="1">
    <source>
        <dbReference type="SAM" id="MobiDB-lite"/>
    </source>
</evidence>
<dbReference type="eggNOG" id="ENOG50324KM">
    <property type="taxonomic scope" value="Bacteria"/>
</dbReference>
<feature type="transmembrane region" description="Helical" evidence="2">
    <location>
        <begin position="54"/>
        <end position="76"/>
    </location>
</feature>
<proteinExistence type="predicted"/>
<keyword evidence="2" id="KW-1133">Transmembrane helix</keyword>
<accession>B2HFM0</accession>
<evidence type="ECO:0000256" key="2">
    <source>
        <dbReference type="SAM" id="Phobius"/>
    </source>
</evidence>
<evidence type="ECO:0000313" key="3">
    <source>
        <dbReference type="EMBL" id="ACC39865.1"/>
    </source>
</evidence>
<dbReference type="STRING" id="216594.MMAR_1406"/>
<keyword evidence="2" id="KW-0812">Transmembrane</keyword>
<evidence type="ECO:0000313" key="4">
    <source>
        <dbReference type="Proteomes" id="UP000001190"/>
    </source>
</evidence>
<name>B2HFM0_MYCMM</name>
<dbReference type="EMBL" id="CP000854">
    <property type="protein sequence ID" value="ACC39865.1"/>
    <property type="molecule type" value="Genomic_DNA"/>
</dbReference>
<feature type="compositionally biased region" description="Pro residues" evidence="1">
    <location>
        <begin position="36"/>
        <end position="45"/>
    </location>
</feature>
<gene>
    <name evidence="3" type="ordered locus">MMAR_1406</name>
</gene>
<sequence>MARNAQLEALIASDASNSDSYHSPMEGNRPLSASHGPPPPRPPYYPSASQAQRWVPAAIIGAALIVAAAIIGAVVLSRATNAAAPTGPTPTAIGKAPAQARAGRVEATCVAWKTAKPALDAIPGLPAGWDWNTPNIDIYISNHNAAVARALDVFEPEIATEPADIAAAAHTFISARRDEIRLLADHTYTQADGVPGSVALAKLNQLCGVS</sequence>